<evidence type="ECO:0000313" key="2">
    <source>
        <dbReference type="Proteomes" id="UP000635477"/>
    </source>
</evidence>
<name>A0A8H4XF31_9HYPO</name>
<comment type="caution">
    <text evidence="1">The sequence shown here is derived from an EMBL/GenBank/DDBJ whole genome shotgun (WGS) entry which is preliminary data.</text>
</comment>
<sequence length="259" mass="28454">MTETLLYDDHNQPVSYRIVVLRPAGMGAVIMYSTVQIEQPQSGRPEPIVSQAAAHWEENNSAFLGSPVGLATVFDFTHGAHASSVEEPLPSRRLRRRRRQMRPPEAGCGFLPFPCLQLERALADSSLSRDGCVTAPFAGDGRLISPAVCPIYLADPAGGFGAKLGKQPVSKPESDETLADRESLSVENVIRQREPAPDLVLGHHAQYLDDARNESTRERCIMAYRLGLDRKFISRTASRTGIGDPVCLAMCRRELEGRT</sequence>
<proteinExistence type="predicted"/>
<dbReference type="Proteomes" id="UP000635477">
    <property type="component" value="Unassembled WGS sequence"/>
</dbReference>
<dbReference type="EMBL" id="JABEYC010000896">
    <property type="protein sequence ID" value="KAF4972753.1"/>
    <property type="molecule type" value="Genomic_DNA"/>
</dbReference>
<evidence type="ECO:0000313" key="1">
    <source>
        <dbReference type="EMBL" id="KAF4972753.1"/>
    </source>
</evidence>
<organism evidence="1 2">
    <name type="scientific">Fusarium zealandicum</name>
    <dbReference type="NCBI Taxonomy" id="1053134"/>
    <lineage>
        <taxon>Eukaryota</taxon>
        <taxon>Fungi</taxon>
        <taxon>Dikarya</taxon>
        <taxon>Ascomycota</taxon>
        <taxon>Pezizomycotina</taxon>
        <taxon>Sordariomycetes</taxon>
        <taxon>Hypocreomycetidae</taxon>
        <taxon>Hypocreales</taxon>
        <taxon>Nectriaceae</taxon>
        <taxon>Fusarium</taxon>
        <taxon>Fusarium staphyleae species complex</taxon>
    </lineage>
</organism>
<reference evidence="1" key="1">
    <citation type="journal article" date="2020" name="BMC Genomics">
        <title>Correction to: Identification and distribution of gene clusters required for synthesis of sphingolipid metabolism inhibitors in diverse species of the filamentous fungus Fusarium.</title>
        <authorList>
            <person name="Kim H.S."/>
            <person name="Lohmar J.M."/>
            <person name="Busman M."/>
            <person name="Brown D.W."/>
            <person name="Naumann T.A."/>
            <person name="Divon H.H."/>
            <person name="Lysoe E."/>
            <person name="Uhlig S."/>
            <person name="Proctor R.H."/>
        </authorList>
    </citation>
    <scope>NUCLEOTIDE SEQUENCE</scope>
    <source>
        <strain evidence="1">NRRL 22465</strain>
    </source>
</reference>
<accession>A0A8H4XF31</accession>
<protein>
    <submittedName>
        <fullName evidence="1">Uncharacterized protein</fullName>
    </submittedName>
</protein>
<gene>
    <name evidence="1" type="ORF">FZEAL_9535</name>
</gene>
<keyword evidence="2" id="KW-1185">Reference proteome</keyword>
<reference evidence="1" key="2">
    <citation type="submission" date="2020-05" db="EMBL/GenBank/DDBJ databases">
        <authorList>
            <person name="Kim H.-S."/>
            <person name="Proctor R.H."/>
            <person name="Brown D.W."/>
        </authorList>
    </citation>
    <scope>NUCLEOTIDE SEQUENCE</scope>
    <source>
        <strain evidence="1">NRRL 22465</strain>
    </source>
</reference>
<dbReference type="AlphaFoldDB" id="A0A8H4XF31"/>